<dbReference type="Gene3D" id="3.20.20.60">
    <property type="entry name" value="Phosphoenolpyruvate-binding domains"/>
    <property type="match status" value="1"/>
</dbReference>
<feature type="domain" description="Pyruvate kinase barrel" evidence="18">
    <location>
        <begin position="1"/>
        <end position="323"/>
    </location>
</feature>
<evidence type="ECO:0000256" key="7">
    <source>
        <dbReference type="ARBA" id="ARBA00022679"/>
    </source>
</evidence>
<keyword evidence="11" id="KW-0067">ATP-binding</keyword>
<evidence type="ECO:0000256" key="11">
    <source>
        <dbReference type="ARBA" id="ARBA00022840"/>
    </source>
</evidence>
<evidence type="ECO:0000256" key="14">
    <source>
        <dbReference type="ARBA" id="ARBA00023152"/>
    </source>
</evidence>
<keyword evidence="13" id="KW-0630">Potassium</keyword>
<evidence type="ECO:0000256" key="8">
    <source>
        <dbReference type="ARBA" id="ARBA00022723"/>
    </source>
</evidence>
<dbReference type="PRINTS" id="PR01050">
    <property type="entry name" value="PYRUVTKNASE"/>
</dbReference>
<reference evidence="20 21" key="1">
    <citation type="submission" date="2016-11" db="EMBL/GenBank/DDBJ databases">
        <authorList>
            <person name="Jaros S."/>
            <person name="Januszkiewicz K."/>
            <person name="Wedrychowicz H."/>
        </authorList>
    </citation>
    <scope>NUCLEOTIDE SEQUENCE [LARGE SCALE GENOMIC DNA]</scope>
    <source>
        <strain evidence="20 21">DSM 17459</strain>
    </source>
</reference>
<evidence type="ECO:0000256" key="15">
    <source>
        <dbReference type="ARBA" id="ARBA00023317"/>
    </source>
</evidence>
<dbReference type="SUPFAM" id="SSF52935">
    <property type="entry name" value="PK C-terminal domain-like"/>
    <property type="match status" value="1"/>
</dbReference>
<dbReference type="FunFam" id="2.40.33.10:FF:000001">
    <property type="entry name" value="Pyruvate kinase"/>
    <property type="match status" value="1"/>
</dbReference>
<gene>
    <name evidence="20" type="ORF">SAMN02745158_00306</name>
</gene>
<comment type="cofactor">
    <cofactor evidence="1">
        <name>Mg(2+)</name>
        <dbReference type="ChEBI" id="CHEBI:18420"/>
    </cofactor>
</comment>
<evidence type="ECO:0000313" key="21">
    <source>
        <dbReference type="Proteomes" id="UP000184245"/>
    </source>
</evidence>
<evidence type="ECO:0000256" key="1">
    <source>
        <dbReference type="ARBA" id="ARBA00001946"/>
    </source>
</evidence>
<dbReference type="InterPro" id="IPR015813">
    <property type="entry name" value="Pyrv/PenolPyrv_kinase-like_dom"/>
</dbReference>
<dbReference type="SUPFAM" id="SSF50800">
    <property type="entry name" value="PK beta-barrel domain-like"/>
    <property type="match status" value="1"/>
</dbReference>
<dbReference type="PROSITE" id="PS00110">
    <property type="entry name" value="PYRUVATE_KINASE"/>
    <property type="match status" value="1"/>
</dbReference>
<evidence type="ECO:0000313" key="20">
    <source>
        <dbReference type="EMBL" id="SHE36743.1"/>
    </source>
</evidence>
<dbReference type="AlphaFoldDB" id="A0A1M4SWZ1"/>
<comment type="catalytic activity">
    <reaction evidence="17">
        <text>pyruvate + ATP = phosphoenolpyruvate + ADP + H(+)</text>
        <dbReference type="Rhea" id="RHEA:18157"/>
        <dbReference type="ChEBI" id="CHEBI:15361"/>
        <dbReference type="ChEBI" id="CHEBI:15378"/>
        <dbReference type="ChEBI" id="CHEBI:30616"/>
        <dbReference type="ChEBI" id="CHEBI:58702"/>
        <dbReference type="ChEBI" id="CHEBI:456216"/>
        <dbReference type="EC" id="2.7.1.40"/>
    </reaction>
</comment>
<dbReference type="OrthoDB" id="9812123at2"/>
<evidence type="ECO:0000256" key="6">
    <source>
        <dbReference type="ARBA" id="ARBA00018587"/>
    </source>
</evidence>
<dbReference type="EMBL" id="FQVI01000001">
    <property type="protein sequence ID" value="SHE36743.1"/>
    <property type="molecule type" value="Genomic_DNA"/>
</dbReference>
<keyword evidence="8" id="KW-0479">Metal-binding</keyword>
<accession>A0A1M4SWZ1</accession>
<comment type="cofactor">
    <cofactor evidence="2">
        <name>K(+)</name>
        <dbReference type="ChEBI" id="CHEBI:29103"/>
    </cofactor>
</comment>
<dbReference type="InterPro" id="IPR011037">
    <property type="entry name" value="Pyrv_Knase-like_insert_dom_sf"/>
</dbReference>
<proteinExistence type="inferred from homology"/>
<dbReference type="GO" id="GO:0000287">
    <property type="term" value="F:magnesium ion binding"/>
    <property type="evidence" value="ECO:0007669"/>
    <property type="project" value="UniProtKB-UniRule"/>
</dbReference>
<evidence type="ECO:0000256" key="9">
    <source>
        <dbReference type="ARBA" id="ARBA00022741"/>
    </source>
</evidence>
<dbReference type="InterPro" id="IPR040442">
    <property type="entry name" value="Pyrv_kinase-like_dom_sf"/>
</dbReference>
<dbReference type="InterPro" id="IPR015806">
    <property type="entry name" value="Pyrv_Knase_insert_dom_sf"/>
</dbReference>
<dbReference type="NCBIfam" id="NF004491">
    <property type="entry name" value="PRK05826.1"/>
    <property type="match status" value="1"/>
</dbReference>
<evidence type="ECO:0000256" key="4">
    <source>
        <dbReference type="ARBA" id="ARBA00008663"/>
    </source>
</evidence>
<evidence type="ECO:0000256" key="3">
    <source>
        <dbReference type="ARBA" id="ARBA00004997"/>
    </source>
</evidence>
<dbReference type="FunFam" id="3.20.20.60:FF:000001">
    <property type="entry name" value="Pyruvate kinase"/>
    <property type="match status" value="1"/>
</dbReference>
<dbReference type="GO" id="GO:0006950">
    <property type="term" value="P:response to stress"/>
    <property type="evidence" value="ECO:0007669"/>
    <property type="project" value="UniProtKB-ARBA"/>
</dbReference>
<evidence type="ECO:0000259" key="18">
    <source>
        <dbReference type="Pfam" id="PF00224"/>
    </source>
</evidence>
<dbReference type="EC" id="2.7.1.40" evidence="5 16"/>
<organism evidence="20 21">
    <name type="scientific">Lactonifactor longoviformis DSM 17459</name>
    <dbReference type="NCBI Taxonomy" id="1122155"/>
    <lineage>
        <taxon>Bacteria</taxon>
        <taxon>Bacillati</taxon>
        <taxon>Bacillota</taxon>
        <taxon>Clostridia</taxon>
        <taxon>Eubacteriales</taxon>
        <taxon>Clostridiaceae</taxon>
        <taxon>Lactonifactor</taxon>
    </lineage>
</organism>
<keyword evidence="10 17" id="KW-0418">Kinase</keyword>
<dbReference type="InterPro" id="IPR015795">
    <property type="entry name" value="Pyrv_Knase_C"/>
</dbReference>
<keyword evidence="14 17" id="KW-0324">Glycolysis</keyword>
<evidence type="ECO:0000256" key="10">
    <source>
        <dbReference type="ARBA" id="ARBA00022777"/>
    </source>
</evidence>
<dbReference type="NCBIfam" id="NF004978">
    <property type="entry name" value="PRK06354.1"/>
    <property type="match status" value="1"/>
</dbReference>
<dbReference type="Gene3D" id="3.40.1380.20">
    <property type="entry name" value="Pyruvate kinase, C-terminal domain"/>
    <property type="match status" value="1"/>
</dbReference>
<evidence type="ECO:0000256" key="16">
    <source>
        <dbReference type="NCBIfam" id="TIGR01064"/>
    </source>
</evidence>
<feature type="domain" description="Pyruvate kinase C-terminal" evidence="19">
    <location>
        <begin position="358"/>
        <end position="475"/>
    </location>
</feature>
<dbReference type="Proteomes" id="UP000184245">
    <property type="component" value="Unassembled WGS sequence"/>
</dbReference>
<dbReference type="InterPro" id="IPR018209">
    <property type="entry name" value="Pyrv_Knase_AS"/>
</dbReference>
<keyword evidence="9" id="KW-0547">Nucleotide-binding</keyword>
<keyword evidence="21" id="KW-1185">Reference proteome</keyword>
<dbReference type="InterPro" id="IPR036918">
    <property type="entry name" value="Pyrv_Knase_C_sf"/>
</dbReference>
<dbReference type="Pfam" id="PF02887">
    <property type="entry name" value="PK_C"/>
    <property type="match status" value="1"/>
</dbReference>
<dbReference type="SUPFAM" id="SSF51621">
    <property type="entry name" value="Phosphoenolpyruvate/pyruvate domain"/>
    <property type="match status" value="1"/>
</dbReference>
<comment type="pathway">
    <text evidence="3 17">Carbohydrate degradation; glycolysis; pyruvate from D-glyceraldehyde 3-phosphate: step 5/5.</text>
</comment>
<keyword evidence="12 17" id="KW-0460">Magnesium</keyword>
<dbReference type="GO" id="GO:0016301">
    <property type="term" value="F:kinase activity"/>
    <property type="evidence" value="ECO:0007669"/>
    <property type="project" value="UniProtKB-KW"/>
</dbReference>
<dbReference type="UniPathway" id="UPA00109">
    <property type="reaction ID" value="UER00188"/>
</dbReference>
<dbReference type="Pfam" id="PF00224">
    <property type="entry name" value="PK"/>
    <property type="match status" value="1"/>
</dbReference>
<dbReference type="PANTHER" id="PTHR11817">
    <property type="entry name" value="PYRUVATE KINASE"/>
    <property type="match status" value="1"/>
</dbReference>
<dbReference type="GO" id="GO:0004743">
    <property type="term" value="F:pyruvate kinase activity"/>
    <property type="evidence" value="ECO:0007669"/>
    <property type="project" value="UniProtKB-UniRule"/>
</dbReference>
<dbReference type="GO" id="GO:0005524">
    <property type="term" value="F:ATP binding"/>
    <property type="evidence" value="ECO:0007669"/>
    <property type="project" value="UniProtKB-KW"/>
</dbReference>
<dbReference type="RefSeq" id="WP_072848476.1">
    <property type="nucleotide sequence ID" value="NZ_FQVI01000001.1"/>
</dbReference>
<evidence type="ECO:0000256" key="17">
    <source>
        <dbReference type="RuleBase" id="RU000504"/>
    </source>
</evidence>
<dbReference type="InterPro" id="IPR001697">
    <property type="entry name" value="Pyr_Knase"/>
</dbReference>
<dbReference type="GO" id="GO:0030955">
    <property type="term" value="F:potassium ion binding"/>
    <property type="evidence" value="ECO:0007669"/>
    <property type="project" value="UniProtKB-UniRule"/>
</dbReference>
<evidence type="ECO:0000256" key="5">
    <source>
        <dbReference type="ARBA" id="ARBA00012142"/>
    </source>
</evidence>
<evidence type="ECO:0000256" key="12">
    <source>
        <dbReference type="ARBA" id="ARBA00022842"/>
    </source>
</evidence>
<dbReference type="InterPro" id="IPR015793">
    <property type="entry name" value="Pyrv_Knase_brl"/>
</dbReference>
<dbReference type="Gene3D" id="2.40.33.10">
    <property type="entry name" value="PK beta-barrel domain-like"/>
    <property type="match status" value="1"/>
</dbReference>
<evidence type="ECO:0000256" key="2">
    <source>
        <dbReference type="ARBA" id="ARBA00001958"/>
    </source>
</evidence>
<dbReference type="STRING" id="1122155.SAMN02745158_00306"/>
<comment type="similarity">
    <text evidence="4 17">Belongs to the pyruvate kinase family.</text>
</comment>
<evidence type="ECO:0000259" key="19">
    <source>
        <dbReference type="Pfam" id="PF02887"/>
    </source>
</evidence>
<dbReference type="NCBIfam" id="TIGR01064">
    <property type="entry name" value="pyruv_kin"/>
    <property type="match status" value="1"/>
</dbReference>
<name>A0A1M4SWZ1_9CLOT</name>
<keyword evidence="15 20" id="KW-0670">Pyruvate</keyword>
<protein>
    <recommendedName>
        <fullName evidence="6 16">Pyruvate kinase</fullName>
        <ecNumber evidence="5 16">2.7.1.40</ecNumber>
    </recommendedName>
</protein>
<sequence>MRKTKIICTMGPNTNKKTTMRALVKNGMDVARFNFSHGDHAEQQSRIDLLKNVREELNKPVALLLDTKGPEIRTGLLEDGKKVTLREGEEFTLYTDEIAGNEKGCSITYPGLVRDVDAGNKILIDDGLIELEVEKAKAGKIICRVLNGGELGERKGVNVPNVKVKLPAITEKDKEDILFGIQQEFDFIAASFVRNAAAIKEIRKLLRDNGGEHIAIIAKIENAEGVENINEIISVSDGIMVARGDLGVEIPAQEVPHIQKEIISKCNMKYIPVITATQMLDSMIRNPRPTRAEVTDVANAVYDGTDAIMLSGETAAGKYPIEALKMMGEIAEATEPYVDYRSHMLHRSMFRETSVSSAVGIAAVQTAKNINADCIVTPTISGQTARLISSFRPEVPIYAVTPNESTQHKMQLYWGVTPLKGYEKDTTEHIINHAMGTVKRKRLVKKGDLVVFTAGDPATNTRTGEGAITNMMHVVEAK</sequence>
<keyword evidence="7 17" id="KW-0808">Transferase</keyword>
<evidence type="ECO:0000256" key="13">
    <source>
        <dbReference type="ARBA" id="ARBA00022958"/>
    </source>
</evidence>